<protein>
    <recommendedName>
        <fullName evidence="9">Endoglucanase</fullName>
        <ecNumber evidence="9">3.2.1.4</ecNumber>
    </recommendedName>
</protein>
<dbReference type="SUPFAM" id="SSF48208">
    <property type="entry name" value="Six-hairpin glycosidases"/>
    <property type="match status" value="1"/>
</dbReference>
<evidence type="ECO:0000259" key="10">
    <source>
        <dbReference type="Pfam" id="PF00759"/>
    </source>
</evidence>
<dbReference type="GO" id="GO:0008810">
    <property type="term" value="F:cellulase activity"/>
    <property type="evidence" value="ECO:0007669"/>
    <property type="project" value="UniProtKB-EC"/>
</dbReference>
<dbReference type="InterPro" id="IPR012341">
    <property type="entry name" value="6hp_glycosidase-like_sf"/>
</dbReference>
<keyword evidence="5 8" id="KW-0119">Carbohydrate metabolism</keyword>
<dbReference type="PANTHER" id="PTHR22298">
    <property type="entry name" value="ENDO-1,4-BETA-GLUCANASE"/>
    <property type="match status" value="1"/>
</dbReference>
<feature type="active site" evidence="8">
    <location>
        <position position="529"/>
    </location>
</feature>
<proteinExistence type="inferred from homology"/>
<evidence type="ECO:0000256" key="9">
    <source>
        <dbReference type="RuleBase" id="RU361166"/>
    </source>
</evidence>
<evidence type="ECO:0000256" key="8">
    <source>
        <dbReference type="PROSITE-ProRule" id="PRU10060"/>
    </source>
</evidence>
<dbReference type="InterPro" id="IPR001701">
    <property type="entry name" value="Glyco_hydro_9"/>
</dbReference>
<evidence type="ECO:0000256" key="2">
    <source>
        <dbReference type="ARBA" id="ARBA00022729"/>
    </source>
</evidence>
<evidence type="ECO:0000256" key="7">
    <source>
        <dbReference type="ARBA" id="ARBA00023326"/>
    </source>
</evidence>
<evidence type="ECO:0000256" key="3">
    <source>
        <dbReference type="ARBA" id="ARBA00022801"/>
    </source>
</evidence>
<dbReference type="Pfam" id="PF02927">
    <property type="entry name" value="CelD_N"/>
    <property type="match status" value="1"/>
</dbReference>
<keyword evidence="4 9" id="KW-0136">Cellulose degradation</keyword>
<sequence length="546" mass="60423">MDKKYFDSSAAELKYTPFGIFVDQAGYTPDRRKIAVIPFDAEDFTVCDDKGDIVFEGKTVYFGYDEDSGDTVRTADFSELKTEGIYRVHAGGRTSALFRIGSDAYDKLLYDISKAYYYLRCGCALEPEYAGVYHHKPCHCPAASLYEDSSVTLDVSGGWHDAGDYGRYVTAGAVAAAHLLYAYKLFPNVFDGLKLDIPDGGMPDILTEIRYELEWLLKMQREDGGVYHKVTTMHHAPFIMPEEDNAPLVVFPVSSMAVADFAAVTALASGIYKKFDNNFAETLCKAAKKSADWLEEHPEFIGFKNPEGCNTGGYYERDDNSNRYWAYAEMYALTGDTLYKDKMLAQMEKDFPLTEFGYGEVGGLGSLAYLLAERGSYDETADKLKKTFADQAEVLKKLSAKSGYGLALERSGYHWGSNMTVMKNGMIFAVNCLLNGDKSAKEYAANQLDYLMGKNALGISYVSGTGEFRVNELHLRPAFADGIDECMPGMVSGGPNKGLNDPFAQAVIPSDTPPMKCFADLAASYSMNEITIYWNSPAVFVLAFLK</sequence>
<keyword evidence="3 8" id="KW-0378">Hydrolase</keyword>
<dbReference type="InterPro" id="IPR014756">
    <property type="entry name" value="Ig_E-set"/>
</dbReference>
<keyword evidence="7 8" id="KW-0624">Polysaccharide degradation</keyword>
<dbReference type="SUPFAM" id="SSF81296">
    <property type="entry name" value="E set domains"/>
    <property type="match status" value="1"/>
</dbReference>
<comment type="similarity">
    <text evidence="1 8 9">Belongs to the glycosyl hydrolase 9 (cellulase E) family.</text>
</comment>
<comment type="caution">
    <text evidence="12">The sequence shown here is derived from an EMBL/GenBank/DDBJ whole genome shotgun (WGS) entry which is preliminary data.</text>
</comment>
<dbReference type="Pfam" id="PF00759">
    <property type="entry name" value="Glyco_hydro_9"/>
    <property type="match status" value="1"/>
</dbReference>
<gene>
    <name evidence="12" type="ORF">RASY3_04610</name>
</gene>
<dbReference type="InterPro" id="IPR004197">
    <property type="entry name" value="Cellulase_Ig-like"/>
</dbReference>
<keyword evidence="6 8" id="KW-0326">Glycosidase</keyword>
<dbReference type="Gene3D" id="1.50.10.10">
    <property type="match status" value="1"/>
</dbReference>
<evidence type="ECO:0000259" key="11">
    <source>
        <dbReference type="Pfam" id="PF02927"/>
    </source>
</evidence>
<dbReference type="PROSITE" id="PS00698">
    <property type="entry name" value="GH9_3"/>
    <property type="match status" value="1"/>
</dbReference>
<evidence type="ECO:0000256" key="5">
    <source>
        <dbReference type="ARBA" id="ARBA00023277"/>
    </source>
</evidence>
<dbReference type="PATRIC" id="fig|1341156.4.peg.885"/>
<organism evidence="12 13">
    <name type="scientific">Ruminococcus albus SY3</name>
    <dbReference type="NCBI Taxonomy" id="1341156"/>
    <lineage>
        <taxon>Bacteria</taxon>
        <taxon>Bacillati</taxon>
        <taxon>Bacillota</taxon>
        <taxon>Clostridia</taxon>
        <taxon>Eubacteriales</taxon>
        <taxon>Oscillospiraceae</taxon>
        <taxon>Ruminococcus</taxon>
    </lineage>
</organism>
<dbReference type="InterPro" id="IPR008928">
    <property type="entry name" value="6-hairpin_glycosidase_sf"/>
</dbReference>
<dbReference type="AlphaFoldDB" id="A0A011UF45"/>
<dbReference type="InterPro" id="IPR033126">
    <property type="entry name" value="Glyco_hydro_9_Asp/Glu_AS"/>
</dbReference>
<evidence type="ECO:0000313" key="13">
    <source>
        <dbReference type="Proteomes" id="UP000021369"/>
    </source>
</evidence>
<dbReference type="Gene3D" id="2.60.40.10">
    <property type="entry name" value="Immunoglobulins"/>
    <property type="match status" value="1"/>
</dbReference>
<dbReference type="CDD" id="cd02850">
    <property type="entry name" value="E_set_Cellulase_N"/>
    <property type="match status" value="1"/>
</dbReference>
<accession>A0A011UF45</accession>
<reference evidence="12 13" key="1">
    <citation type="submission" date="2013-06" db="EMBL/GenBank/DDBJ databases">
        <title>Rumen cellulosomics: divergent fiber-degrading strategies revealed by comparative genome-wide analysis of six Ruminococcal strains.</title>
        <authorList>
            <person name="Dassa B."/>
            <person name="Borovok I."/>
            <person name="Lamed R."/>
            <person name="Flint H."/>
            <person name="Yeoman C.J."/>
            <person name="White B."/>
            <person name="Bayer E.A."/>
        </authorList>
    </citation>
    <scope>NUCLEOTIDE SEQUENCE [LARGE SCALE GENOMIC DNA]</scope>
    <source>
        <strain evidence="12 13">SY3</strain>
    </source>
</reference>
<feature type="domain" description="Cellulase Ig-like" evidence="11">
    <location>
        <begin position="20"/>
        <end position="95"/>
    </location>
</feature>
<keyword evidence="13" id="KW-1185">Reference proteome</keyword>
<dbReference type="Proteomes" id="UP000021369">
    <property type="component" value="Unassembled WGS sequence"/>
</dbReference>
<comment type="catalytic activity">
    <reaction evidence="9">
        <text>Endohydrolysis of (1-&gt;4)-beta-D-glucosidic linkages in cellulose, lichenin and cereal beta-D-glucans.</text>
        <dbReference type="EC" id="3.2.1.4"/>
    </reaction>
</comment>
<dbReference type="RefSeq" id="WP_051506330.1">
    <property type="nucleotide sequence ID" value="NZ_JEOB01000002.1"/>
</dbReference>
<dbReference type="EC" id="3.2.1.4" evidence="9"/>
<dbReference type="GO" id="GO:0030245">
    <property type="term" value="P:cellulose catabolic process"/>
    <property type="evidence" value="ECO:0007669"/>
    <property type="project" value="UniProtKB-KW"/>
</dbReference>
<dbReference type="OrthoDB" id="9758662at2"/>
<dbReference type="InterPro" id="IPR013783">
    <property type="entry name" value="Ig-like_fold"/>
</dbReference>
<evidence type="ECO:0000256" key="4">
    <source>
        <dbReference type="ARBA" id="ARBA00023001"/>
    </source>
</evidence>
<evidence type="ECO:0000313" key="12">
    <source>
        <dbReference type="EMBL" id="EXM39259.1"/>
    </source>
</evidence>
<evidence type="ECO:0000256" key="6">
    <source>
        <dbReference type="ARBA" id="ARBA00023295"/>
    </source>
</evidence>
<keyword evidence="2" id="KW-0732">Signal</keyword>
<feature type="active site" evidence="8">
    <location>
        <position position="520"/>
    </location>
</feature>
<dbReference type="EMBL" id="JEOB01000002">
    <property type="protein sequence ID" value="EXM39259.1"/>
    <property type="molecule type" value="Genomic_DNA"/>
</dbReference>
<feature type="domain" description="Glycoside hydrolase family 9" evidence="10">
    <location>
        <begin position="105"/>
        <end position="542"/>
    </location>
</feature>
<evidence type="ECO:0000256" key="1">
    <source>
        <dbReference type="ARBA" id="ARBA00007072"/>
    </source>
</evidence>
<name>A0A011UF45_RUMAL</name>